<feature type="active site" description="Nucleophile" evidence="5">
    <location>
        <position position="205"/>
    </location>
</feature>
<dbReference type="InterPro" id="IPR023343">
    <property type="entry name" value="Penicillin_amidase_dom1"/>
</dbReference>
<dbReference type="CDD" id="cd01936">
    <property type="entry name" value="Ntn_CA"/>
    <property type="match status" value="1"/>
</dbReference>
<dbReference type="InterPro" id="IPR029055">
    <property type="entry name" value="Ntn_hydrolases_N"/>
</dbReference>
<dbReference type="EMBL" id="JADEWL010000026">
    <property type="protein sequence ID" value="MBE9213154.1"/>
    <property type="molecule type" value="Genomic_DNA"/>
</dbReference>
<sequence>MQQLITIAYLLSSGSKSEILKVFKRNLNRILPFTLSLLFALILGCQTLGTQVPSTEILWDTYGIPHIYGQDAISAFRAFGWAQMQSHGNLLLRLYGQARGRAAQYWGEDYIDSDRWMLTMGVPERASVWYEAQDASFRSYLDAFAEGINTYVKENPNAIDDEVEVVLPVKGEDILAHLQRVLNFTFVVSPEQVAGVSSSESKAGSNGWAIAPSRSASGNAMLLANPHLPWSDLYLWYEAQITAPGIDAYGASLVGIPVLNIAFNDNLGWTHTVNTHDGWDAYQLELAGDGYRFDGKVRPFDTKTVSLQVKQQDGTLREEPLVVKSSIHGPVVSEKDGKATALRVVGVDRPGVLEQWWDMARSQNLAEFEKALQRLQLPMFTVMYADRQGHIMHLFNGQVPVREQGDFQYWQGIIPGNTSKTLWTKTHPYEDLPRIIDPPSGWLQNANDPPWTTTFPVAIKPDKYPSYMAPNFMDFRAQSSASMLAEDEKITFDEMVKYKHSTRMEFADRILDDLIPAARKYGGELGQLAVKVLEKWDKQANADSQGAVLFAYWAEELDFDKTFSQPWTEESPRTTPDGLANPESAVALLEAAATKVQKVYGKLDVAWGEVFRLKYGNVDLPGNGGDGDLGIFRVVNFAPSENGRFQPVAGDSYVAAIEFSKPLQAMALMSYGNSSQPGSPHSVDQLQLFAEKKLRPIWRTKKDIEAHLESRKVF</sequence>
<keyword evidence="2" id="KW-0732">Signal</keyword>
<dbReference type="GO" id="GO:0016811">
    <property type="term" value="F:hydrolase activity, acting on carbon-nitrogen (but not peptide) bonds, in linear amides"/>
    <property type="evidence" value="ECO:0007669"/>
    <property type="project" value="InterPro"/>
</dbReference>
<keyword evidence="6" id="KW-0479">Metal-binding</keyword>
<dbReference type="InterPro" id="IPR043147">
    <property type="entry name" value="Penicillin_amidase_A-knob"/>
</dbReference>
<evidence type="ECO:0000256" key="4">
    <source>
        <dbReference type="ARBA" id="ARBA00023145"/>
    </source>
</evidence>
<feature type="binding site" evidence="6">
    <location>
        <position position="280"/>
    </location>
    <ligand>
        <name>Ca(2+)</name>
        <dbReference type="ChEBI" id="CHEBI:29108"/>
    </ligand>
</feature>
<evidence type="ECO:0000256" key="3">
    <source>
        <dbReference type="ARBA" id="ARBA00022801"/>
    </source>
</evidence>
<keyword evidence="8" id="KW-1185">Reference proteome</keyword>
<dbReference type="Gene3D" id="3.60.20.10">
    <property type="entry name" value="Glutamine Phosphoribosylpyrophosphate, subunit 1, domain 1"/>
    <property type="match status" value="1"/>
</dbReference>
<dbReference type="Pfam" id="PF01804">
    <property type="entry name" value="Penicil_amidase"/>
    <property type="match status" value="1"/>
</dbReference>
<protein>
    <submittedName>
        <fullName evidence="7">Acylase</fullName>
    </submittedName>
</protein>
<dbReference type="Proteomes" id="UP000620559">
    <property type="component" value="Unassembled WGS sequence"/>
</dbReference>
<evidence type="ECO:0000313" key="7">
    <source>
        <dbReference type="EMBL" id="MBE9213154.1"/>
    </source>
</evidence>
<keyword evidence="3" id="KW-0378">Hydrolase</keyword>
<comment type="caution">
    <text evidence="7">The sequence shown here is derived from an EMBL/GenBank/DDBJ whole genome shotgun (WGS) entry which is preliminary data.</text>
</comment>
<dbReference type="RefSeq" id="WP_193919774.1">
    <property type="nucleotide sequence ID" value="NZ_JADEWL010000026.1"/>
</dbReference>
<evidence type="ECO:0000256" key="2">
    <source>
        <dbReference type="ARBA" id="ARBA00022729"/>
    </source>
</evidence>
<dbReference type="PANTHER" id="PTHR34218">
    <property type="entry name" value="PEPTIDASE S45 PENICILLIN AMIDASE"/>
    <property type="match status" value="1"/>
</dbReference>
<keyword evidence="6" id="KW-0106">Calcium</keyword>
<dbReference type="GO" id="GO:0017000">
    <property type="term" value="P:antibiotic biosynthetic process"/>
    <property type="evidence" value="ECO:0007669"/>
    <property type="project" value="InterPro"/>
</dbReference>
<accession>A0A8J7F7U4</accession>
<evidence type="ECO:0000256" key="5">
    <source>
        <dbReference type="PIRSR" id="PIRSR001227-1"/>
    </source>
</evidence>
<dbReference type="InterPro" id="IPR014395">
    <property type="entry name" value="Pen/GL7ACA/AHL_acylase"/>
</dbReference>
<reference evidence="7" key="1">
    <citation type="submission" date="2020-10" db="EMBL/GenBank/DDBJ databases">
        <authorList>
            <person name="Castelo-Branco R."/>
            <person name="Eusebio N."/>
            <person name="Adriana R."/>
            <person name="Vieira A."/>
            <person name="Brugerolle De Fraissinette N."/>
            <person name="Rezende De Castro R."/>
            <person name="Schneider M.P."/>
            <person name="Vasconcelos V."/>
            <person name="Leao P.N."/>
        </authorList>
    </citation>
    <scope>NUCLEOTIDE SEQUENCE</scope>
    <source>
        <strain evidence="7">LEGE 06105</strain>
    </source>
</reference>
<dbReference type="AlphaFoldDB" id="A0A8J7F7U4"/>
<evidence type="ECO:0000256" key="6">
    <source>
        <dbReference type="PIRSR" id="PIRSR001227-2"/>
    </source>
</evidence>
<evidence type="ECO:0000256" key="1">
    <source>
        <dbReference type="ARBA" id="ARBA00006586"/>
    </source>
</evidence>
<dbReference type="InterPro" id="IPR043146">
    <property type="entry name" value="Penicillin_amidase_N_B-knob"/>
</dbReference>
<dbReference type="PIRSF" id="PIRSF001227">
    <property type="entry name" value="Pen_acylase"/>
    <property type="match status" value="1"/>
</dbReference>
<feature type="binding site" evidence="6">
    <location>
        <position position="277"/>
    </location>
    <ligand>
        <name>Ca(2+)</name>
        <dbReference type="ChEBI" id="CHEBI:29108"/>
    </ligand>
</feature>
<evidence type="ECO:0000313" key="8">
    <source>
        <dbReference type="Proteomes" id="UP000620559"/>
    </source>
</evidence>
<dbReference type="Gene3D" id="1.10.439.10">
    <property type="entry name" value="Penicillin Amidohydrolase, domain 1"/>
    <property type="match status" value="1"/>
</dbReference>
<proteinExistence type="inferred from homology"/>
<dbReference type="PANTHER" id="PTHR34218:SF3">
    <property type="entry name" value="ACYL-HOMOSERINE LACTONE ACYLASE PVDQ"/>
    <property type="match status" value="1"/>
</dbReference>
<dbReference type="InterPro" id="IPR002692">
    <property type="entry name" value="S45"/>
</dbReference>
<name>A0A8J7F7U4_9CYAN</name>
<keyword evidence="4" id="KW-0865">Zymogen</keyword>
<gene>
    <name evidence="7" type="ORF">IQ247_10800</name>
</gene>
<dbReference type="Gene3D" id="2.30.120.10">
    <property type="match status" value="1"/>
</dbReference>
<dbReference type="SUPFAM" id="SSF56235">
    <property type="entry name" value="N-terminal nucleophile aminohydrolases (Ntn hydrolases)"/>
    <property type="match status" value="1"/>
</dbReference>
<comment type="similarity">
    <text evidence="1">Belongs to the peptidase S45 family.</text>
</comment>
<dbReference type="Gene3D" id="1.10.1400.10">
    <property type="match status" value="1"/>
</dbReference>
<dbReference type="GO" id="GO:0046872">
    <property type="term" value="F:metal ion binding"/>
    <property type="evidence" value="ECO:0007669"/>
    <property type="project" value="UniProtKB-KW"/>
</dbReference>
<organism evidence="7 8">
    <name type="scientific">Plectonema cf. radiosum LEGE 06105</name>
    <dbReference type="NCBI Taxonomy" id="945769"/>
    <lineage>
        <taxon>Bacteria</taxon>
        <taxon>Bacillati</taxon>
        <taxon>Cyanobacteriota</taxon>
        <taxon>Cyanophyceae</taxon>
        <taxon>Oscillatoriophycideae</taxon>
        <taxon>Oscillatoriales</taxon>
        <taxon>Microcoleaceae</taxon>
        <taxon>Plectonema</taxon>
    </lineage>
</organism>
<comment type="cofactor">
    <cofactor evidence="6">
        <name>Ca(2+)</name>
        <dbReference type="ChEBI" id="CHEBI:29108"/>
    </cofactor>
    <text evidence="6">Binds 1 Ca(2+) ion per dimer.</text>
</comment>